<evidence type="ECO:0000313" key="3">
    <source>
        <dbReference type="Proteomes" id="UP000059680"/>
    </source>
</evidence>
<feature type="region of interest" description="Disordered" evidence="1">
    <location>
        <begin position="1"/>
        <end position="22"/>
    </location>
</feature>
<keyword evidence="3" id="KW-1185">Reference proteome</keyword>
<dbReference type="AlphaFoldDB" id="A0A0P0WD53"/>
<feature type="non-terminal residue" evidence="2">
    <location>
        <position position="1"/>
    </location>
</feature>
<dbReference type="PaxDb" id="39947-A0A0P0WD53"/>
<feature type="non-terminal residue" evidence="2">
    <location>
        <position position="111"/>
    </location>
</feature>
<gene>
    <name evidence="2" type="ordered locus">Os04g0552066</name>
    <name evidence="2" type="ORF">OSNPB_040552066</name>
</gene>
<name>A0A0P0WD53_ORYSJ</name>
<reference evidence="3" key="1">
    <citation type="journal article" date="2005" name="Nature">
        <title>The map-based sequence of the rice genome.</title>
        <authorList>
            <consortium name="International rice genome sequencing project (IRGSP)"/>
            <person name="Matsumoto T."/>
            <person name="Wu J."/>
            <person name="Kanamori H."/>
            <person name="Katayose Y."/>
            <person name="Fujisawa M."/>
            <person name="Namiki N."/>
            <person name="Mizuno H."/>
            <person name="Yamamoto K."/>
            <person name="Antonio B.A."/>
            <person name="Baba T."/>
            <person name="Sakata K."/>
            <person name="Nagamura Y."/>
            <person name="Aoki H."/>
            <person name="Arikawa K."/>
            <person name="Arita K."/>
            <person name="Bito T."/>
            <person name="Chiden Y."/>
            <person name="Fujitsuka N."/>
            <person name="Fukunaka R."/>
            <person name="Hamada M."/>
            <person name="Harada C."/>
            <person name="Hayashi A."/>
            <person name="Hijishita S."/>
            <person name="Honda M."/>
            <person name="Hosokawa S."/>
            <person name="Ichikawa Y."/>
            <person name="Idonuma A."/>
            <person name="Iijima M."/>
            <person name="Ikeda M."/>
            <person name="Ikeno M."/>
            <person name="Ito K."/>
            <person name="Ito S."/>
            <person name="Ito T."/>
            <person name="Ito Y."/>
            <person name="Ito Y."/>
            <person name="Iwabuchi A."/>
            <person name="Kamiya K."/>
            <person name="Karasawa W."/>
            <person name="Kurita K."/>
            <person name="Katagiri S."/>
            <person name="Kikuta A."/>
            <person name="Kobayashi H."/>
            <person name="Kobayashi N."/>
            <person name="Machita K."/>
            <person name="Maehara T."/>
            <person name="Masukawa M."/>
            <person name="Mizubayashi T."/>
            <person name="Mukai Y."/>
            <person name="Nagasaki H."/>
            <person name="Nagata Y."/>
            <person name="Naito S."/>
            <person name="Nakashima M."/>
            <person name="Nakama Y."/>
            <person name="Nakamichi Y."/>
            <person name="Nakamura M."/>
            <person name="Meguro A."/>
            <person name="Negishi M."/>
            <person name="Ohta I."/>
            <person name="Ohta T."/>
            <person name="Okamoto M."/>
            <person name="Ono N."/>
            <person name="Saji S."/>
            <person name="Sakaguchi M."/>
            <person name="Sakai K."/>
            <person name="Shibata M."/>
            <person name="Shimokawa T."/>
            <person name="Song J."/>
            <person name="Takazaki Y."/>
            <person name="Terasawa K."/>
            <person name="Tsugane M."/>
            <person name="Tsuji K."/>
            <person name="Ueda S."/>
            <person name="Waki K."/>
            <person name="Yamagata H."/>
            <person name="Yamamoto M."/>
            <person name="Yamamoto S."/>
            <person name="Yamane H."/>
            <person name="Yoshiki S."/>
            <person name="Yoshihara R."/>
            <person name="Yukawa K."/>
            <person name="Zhong H."/>
            <person name="Yano M."/>
            <person name="Yuan Q."/>
            <person name="Ouyang S."/>
            <person name="Liu J."/>
            <person name="Jones K.M."/>
            <person name="Gansberger K."/>
            <person name="Moffat K."/>
            <person name="Hill J."/>
            <person name="Bera J."/>
            <person name="Fadrosh D."/>
            <person name="Jin S."/>
            <person name="Johri S."/>
            <person name="Kim M."/>
            <person name="Overton L."/>
            <person name="Reardon M."/>
            <person name="Tsitrin T."/>
            <person name="Vuong H."/>
            <person name="Weaver B."/>
            <person name="Ciecko A."/>
            <person name="Tallon L."/>
            <person name="Jackson J."/>
            <person name="Pai G."/>
            <person name="Aken S.V."/>
            <person name="Utterback T."/>
            <person name="Reidmuller S."/>
            <person name="Feldblyum T."/>
            <person name="Hsiao J."/>
            <person name="Zismann V."/>
            <person name="Iobst S."/>
            <person name="de Vazeille A.R."/>
            <person name="Buell C.R."/>
            <person name="Ying K."/>
            <person name="Li Y."/>
            <person name="Lu T."/>
            <person name="Huang Y."/>
            <person name="Zhao Q."/>
            <person name="Feng Q."/>
            <person name="Zhang L."/>
            <person name="Zhu J."/>
            <person name="Weng Q."/>
            <person name="Mu J."/>
            <person name="Lu Y."/>
            <person name="Fan D."/>
            <person name="Liu Y."/>
            <person name="Guan J."/>
            <person name="Zhang Y."/>
            <person name="Yu S."/>
            <person name="Liu X."/>
            <person name="Zhang Y."/>
            <person name="Hong G."/>
            <person name="Han B."/>
            <person name="Choisne N."/>
            <person name="Demange N."/>
            <person name="Orjeda G."/>
            <person name="Samain S."/>
            <person name="Cattolico L."/>
            <person name="Pelletier E."/>
            <person name="Couloux A."/>
            <person name="Segurens B."/>
            <person name="Wincker P."/>
            <person name="D'Hont A."/>
            <person name="Scarpelli C."/>
            <person name="Weissenbach J."/>
            <person name="Salanoubat M."/>
            <person name="Quetier F."/>
            <person name="Yu Y."/>
            <person name="Kim H.R."/>
            <person name="Rambo T."/>
            <person name="Currie J."/>
            <person name="Collura K."/>
            <person name="Luo M."/>
            <person name="Yang T."/>
            <person name="Ammiraju J.S.S."/>
            <person name="Engler F."/>
            <person name="Soderlund C."/>
            <person name="Wing R.A."/>
            <person name="Palmer L.E."/>
            <person name="de la Bastide M."/>
            <person name="Spiegel L."/>
            <person name="Nascimento L."/>
            <person name="Zutavern T."/>
            <person name="O'Shaughnessy A."/>
            <person name="Dike S."/>
            <person name="Dedhia N."/>
            <person name="Preston R."/>
            <person name="Balija V."/>
            <person name="McCombie W.R."/>
            <person name="Chow T."/>
            <person name="Chen H."/>
            <person name="Chung M."/>
            <person name="Chen C."/>
            <person name="Shaw J."/>
            <person name="Wu H."/>
            <person name="Hsiao K."/>
            <person name="Chao Y."/>
            <person name="Chu M."/>
            <person name="Cheng C."/>
            <person name="Hour A."/>
            <person name="Lee P."/>
            <person name="Lin S."/>
            <person name="Lin Y."/>
            <person name="Liou J."/>
            <person name="Liu S."/>
            <person name="Hsing Y."/>
            <person name="Raghuvanshi S."/>
            <person name="Mohanty A."/>
            <person name="Bharti A.K."/>
            <person name="Gaur A."/>
            <person name="Gupta V."/>
            <person name="Kumar D."/>
            <person name="Ravi V."/>
            <person name="Vij S."/>
            <person name="Kapur A."/>
            <person name="Khurana P."/>
            <person name="Khurana P."/>
            <person name="Khurana J.P."/>
            <person name="Tyagi A.K."/>
            <person name="Gaikwad K."/>
            <person name="Singh A."/>
            <person name="Dalal V."/>
            <person name="Srivastava S."/>
            <person name="Dixit A."/>
            <person name="Pal A.K."/>
            <person name="Ghazi I.A."/>
            <person name="Yadav M."/>
            <person name="Pandit A."/>
            <person name="Bhargava A."/>
            <person name="Sureshbabu K."/>
            <person name="Batra K."/>
            <person name="Sharma T.R."/>
            <person name="Mohapatra T."/>
            <person name="Singh N.K."/>
            <person name="Messing J."/>
            <person name="Nelson A.B."/>
            <person name="Fuks G."/>
            <person name="Kavchok S."/>
            <person name="Keizer G."/>
            <person name="Linton E."/>
            <person name="Llaca V."/>
            <person name="Song R."/>
            <person name="Tanyolac B."/>
            <person name="Young S."/>
            <person name="Ho-Il K."/>
            <person name="Hahn J.H."/>
            <person name="Sangsakoo G."/>
            <person name="Vanavichit A."/>
            <person name="de Mattos Luiz.A.T."/>
            <person name="Zimmer P.D."/>
            <person name="Malone G."/>
            <person name="Dellagostin O."/>
            <person name="de Oliveira A.C."/>
            <person name="Bevan M."/>
            <person name="Bancroft I."/>
            <person name="Minx P."/>
            <person name="Cordum H."/>
            <person name="Wilson R."/>
            <person name="Cheng Z."/>
            <person name="Jin W."/>
            <person name="Jiang J."/>
            <person name="Leong S.A."/>
            <person name="Iwama H."/>
            <person name="Gojobori T."/>
            <person name="Itoh T."/>
            <person name="Niimura Y."/>
            <person name="Fujii Y."/>
            <person name="Habara T."/>
            <person name="Sakai H."/>
            <person name="Sato Y."/>
            <person name="Wilson G."/>
            <person name="Kumar K."/>
            <person name="McCouch S."/>
            <person name="Juretic N."/>
            <person name="Hoen D."/>
            <person name="Wright S."/>
            <person name="Bruskiewich R."/>
            <person name="Bureau T."/>
            <person name="Miyao A."/>
            <person name="Hirochika H."/>
            <person name="Nishikawa T."/>
            <person name="Kadowaki K."/>
            <person name="Sugiura M."/>
            <person name="Burr B."/>
            <person name="Sasaki T."/>
        </authorList>
    </citation>
    <scope>NUCLEOTIDE SEQUENCE [LARGE SCALE GENOMIC DNA]</scope>
    <source>
        <strain evidence="3">cv. Nipponbare</strain>
    </source>
</reference>
<dbReference type="InParanoid" id="A0A0P0WD53"/>
<evidence type="ECO:0000313" key="2">
    <source>
        <dbReference type="EMBL" id="BAS90389.1"/>
    </source>
</evidence>
<protein>
    <submittedName>
        <fullName evidence="2">Os04g0552066 protein</fullName>
    </submittedName>
</protein>
<reference evidence="2 3" key="2">
    <citation type="journal article" date="2013" name="Plant Cell Physiol.">
        <title>Rice Annotation Project Database (RAP-DB): an integrative and interactive database for rice genomics.</title>
        <authorList>
            <person name="Sakai H."/>
            <person name="Lee S.S."/>
            <person name="Tanaka T."/>
            <person name="Numa H."/>
            <person name="Kim J."/>
            <person name="Kawahara Y."/>
            <person name="Wakimoto H."/>
            <person name="Yang C.C."/>
            <person name="Iwamoto M."/>
            <person name="Abe T."/>
            <person name="Yamada Y."/>
            <person name="Muto A."/>
            <person name="Inokuchi H."/>
            <person name="Ikemura T."/>
            <person name="Matsumoto T."/>
            <person name="Sasaki T."/>
            <person name="Itoh T."/>
        </authorList>
    </citation>
    <scope>NUCLEOTIDE SEQUENCE [LARGE SCALE GENOMIC DNA]</scope>
    <source>
        <strain evidence="3">cv. Nipponbare</strain>
    </source>
</reference>
<dbReference type="Proteomes" id="UP000059680">
    <property type="component" value="Chromosome 4"/>
</dbReference>
<dbReference type="EMBL" id="AP014960">
    <property type="protein sequence ID" value="BAS90389.1"/>
    <property type="molecule type" value="Genomic_DNA"/>
</dbReference>
<evidence type="ECO:0000256" key="1">
    <source>
        <dbReference type="SAM" id="MobiDB-lite"/>
    </source>
</evidence>
<organism evidence="2 3">
    <name type="scientific">Oryza sativa subsp. japonica</name>
    <name type="common">Rice</name>
    <dbReference type="NCBI Taxonomy" id="39947"/>
    <lineage>
        <taxon>Eukaryota</taxon>
        <taxon>Viridiplantae</taxon>
        <taxon>Streptophyta</taxon>
        <taxon>Embryophyta</taxon>
        <taxon>Tracheophyta</taxon>
        <taxon>Spermatophyta</taxon>
        <taxon>Magnoliopsida</taxon>
        <taxon>Liliopsida</taxon>
        <taxon>Poales</taxon>
        <taxon>Poaceae</taxon>
        <taxon>BOP clade</taxon>
        <taxon>Oryzoideae</taxon>
        <taxon>Oryzeae</taxon>
        <taxon>Oryzinae</taxon>
        <taxon>Oryza</taxon>
        <taxon>Oryza sativa</taxon>
    </lineage>
</organism>
<reference evidence="2 3" key="3">
    <citation type="journal article" date="2013" name="Rice">
        <title>Improvement of the Oryza sativa Nipponbare reference genome using next generation sequence and optical map data.</title>
        <authorList>
            <person name="Kawahara Y."/>
            <person name="de la Bastide M."/>
            <person name="Hamilton J.P."/>
            <person name="Kanamori H."/>
            <person name="McCombie W.R."/>
            <person name="Ouyang S."/>
            <person name="Schwartz D.C."/>
            <person name="Tanaka T."/>
            <person name="Wu J."/>
            <person name="Zhou S."/>
            <person name="Childs K.L."/>
            <person name="Davidson R.M."/>
            <person name="Lin H."/>
            <person name="Quesada-Ocampo L."/>
            <person name="Vaillancourt B."/>
            <person name="Sakai H."/>
            <person name="Lee S.S."/>
            <person name="Kim J."/>
            <person name="Numa H."/>
            <person name="Itoh T."/>
            <person name="Buell C.R."/>
            <person name="Matsumoto T."/>
        </authorList>
    </citation>
    <scope>NUCLEOTIDE SEQUENCE [LARGE SCALE GENOMIC DNA]</scope>
    <source>
        <strain evidence="3">cv. Nipponbare</strain>
    </source>
</reference>
<accession>A0A0P0WD53</accession>
<sequence length="111" mass="11767">EVHRRYVRHAGLPPGRDDVAGDERLAGAGREADGERRLQCRAGVQLPDGAPRLLHLRPGGAGAGLHELHAGEVTVSVLVLDEHGEVVGVRADVHDEGELHSAPVARHAVHT</sequence>
<proteinExistence type="predicted"/>